<evidence type="ECO:0000256" key="1">
    <source>
        <dbReference type="SAM" id="Phobius"/>
    </source>
</evidence>
<sequence>MTNQSTFKTYRTLLGIVMAFAILDHTRLFFHYWNTNPADLDHTTWPLFFTRFISHYFAPAVFFITGMELFHIMGKKTKTQNVWYLLSLGSALILIEIFINNFLYTFDIYYRTIGVFIIGSLGLCIFCMAGFQYFSRTFILVISLSIIAGHHLLDPIQFEGHSMKAVLWYLLHQQKYIPLGQNMYIINYTILPWLGIILSGYFFGFYYRPESSAVIRKKILLYSGWISICLFFLLRSINDYGESNPWKIEVSTAKTILSFFNLTKYPASLDYILITLGPVFLFLAYAENLKNKISDFFFTLGNYPLLTYLFSTFIIHLAAMLSLYFQSKPLQMMIITSASYNNESPLSHYGYSLSTVYILSSAFILICYFTIKRIKPAN</sequence>
<feature type="transmembrane region" description="Helical" evidence="1">
    <location>
        <begin position="219"/>
        <end position="237"/>
    </location>
</feature>
<feature type="transmembrane region" description="Helical" evidence="1">
    <location>
        <begin position="53"/>
        <end position="70"/>
    </location>
</feature>
<feature type="transmembrane region" description="Helical" evidence="1">
    <location>
        <begin position="108"/>
        <end position="126"/>
    </location>
</feature>
<reference evidence="2 3" key="1">
    <citation type="submission" date="2020-06" db="EMBL/GenBank/DDBJ databases">
        <authorList>
            <person name="Criscuolo A."/>
        </authorList>
    </citation>
    <scope>NUCLEOTIDE SEQUENCE [LARGE SCALE GENOMIC DNA]</scope>
    <source>
        <strain evidence="3">CIP 111411</strain>
    </source>
</reference>
<keyword evidence="3" id="KW-1185">Reference proteome</keyword>
<feature type="transmembrane region" description="Helical" evidence="1">
    <location>
        <begin position="82"/>
        <end position="102"/>
    </location>
</feature>
<evidence type="ECO:0008006" key="4">
    <source>
        <dbReference type="Google" id="ProtNLM"/>
    </source>
</evidence>
<comment type="caution">
    <text evidence="2">The sequence shown here is derived from an EMBL/GenBank/DDBJ whole genome shotgun (WGS) entry which is preliminary data.</text>
</comment>
<dbReference type="PANTHER" id="PTHR40407:SF1">
    <property type="entry name" value="HEPARAN-ALPHA-GLUCOSAMINIDE N-ACETYLTRANSFERASE CATALYTIC DOMAIN-CONTAINING PROTEIN"/>
    <property type="match status" value="1"/>
</dbReference>
<dbReference type="AlphaFoldDB" id="A0A6V6Z6J1"/>
<feature type="transmembrane region" description="Helical" evidence="1">
    <location>
        <begin position="349"/>
        <end position="371"/>
    </location>
</feature>
<protein>
    <recommendedName>
        <fullName evidence="4">Heparan-alpha-glucosaminide N-acetyltransferase catalytic domain-containing protein</fullName>
    </recommendedName>
</protein>
<name>A0A6V6Z6J1_9FLAO</name>
<dbReference type="RefSeq" id="WP_078228716.1">
    <property type="nucleotide sequence ID" value="NZ_CAIJDP010000082.1"/>
</dbReference>
<accession>A0A6V6Z6J1</accession>
<feature type="transmembrane region" description="Helical" evidence="1">
    <location>
        <begin position="268"/>
        <end position="285"/>
    </location>
</feature>
<keyword evidence="1" id="KW-0472">Membrane</keyword>
<dbReference type="EMBL" id="CAIJDP010000082">
    <property type="protein sequence ID" value="CAD0007403.1"/>
    <property type="molecule type" value="Genomic_DNA"/>
</dbReference>
<keyword evidence="1" id="KW-0812">Transmembrane</keyword>
<keyword evidence="1" id="KW-1133">Transmembrane helix</keyword>
<feature type="transmembrane region" description="Helical" evidence="1">
    <location>
        <begin position="12"/>
        <end position="33"/>
    </location>
</feature>
<dbReference type="Proteomes" id="UP000530060">
    <property type="component" value="Unassembled WGS sequence"/>
</dbReference>
<evidence type="ECO:0000313" key="3">
    <source>
        <dbReference type="Proteomes" id="UP000530060"/>
    </source>
</evidence>
<organism evidence="2 3">
    <name type="scientific">Flavobacterium salmonis</name>
    <dbReference type="NCBI Taxonomy" id="2654844"/>
    <lineage>
        <taxon>Bacteria</taxon>
        <taxon>Pseudomonadati</taxon>
        <taxon>Bacteroidota</taxon>
        <taxon>Flavobacteriia</taxon>
        <taxon>Flavobacteriales</taxon>
        <taxon>Flavobacteriaceae</taxon>
        <taxon>Flavobacterium</taxon>
    </lineage>
</organism>
<dbReference type="PANTHER" id="PTHR40407">
    <property type="entry name" value="MEMBRANE PROTEIN-LIKE PROTEIN"/>
    <property type="match status" value="1"/>
</dbReference>
<feature type="transmembrane region" description="Helical" evidence="1">
    <location>
        <begin position="133"/>
        <end position="153"/>
    </location>
</feature>
<gene>
    <name evidence="2" type="ORF">FLAT13_03838</name>
</gene>
<proteinExistence type="predicted"/>
<evidence type="ECO:0000313" key="2">
    <source>
        <dbReference type="EMBL" id="CAD0007403.1"/>
    </source>
</evidence>
<feature type="transmembrane region" description="Helical" evidence="1">
    <location>
        <begin position="185"/>
        <end position="207"/>
    </location>
</feature>
<feature type="transmembrane region" description="Helical" evidence="1">
    <location>
        <begin position="305"/>
        <end position="325"/>
    </location>
</feature>